<keyword evidence="8 11" id="KW-1133">Transmembrane helix</keyword>
<comment type="caution">
    <text evidence="14">The sequence shown here is derived from an EMBL/GenBank/DDBJ whole genome shotgun (WGS) entry which is preliminary data.</text>
</comment>
<organism evidence="14 15">
    <name type="scientific">Natronocella acetinitrilica</name>
    <dbReference type="NCBI Taxonomy" id="414046"/>
    <lineage>
        <taxon>Bacteria</taxon>
        <taxon>Pseudomonadati</taxon>
        <taxon>Pseudomonadota</taxon>
        <taxon>Gammaproteobacteria</taxon>
        <taxon>Chromatiales</taxon>
        <taxon>Ectothiorhodospiraceae</taxon>
        <taxon>Natronocella</taxon>
    </lineage>
</organism>
<evidence type="ECO:0000313" key="15">
    <source>
        <dbReference type="Proteomes" id="UP001205843"/>
    </source>
</evidence>
<dbReference type="PANTHER" id="PTHR45436:SF16">
    <property type="entry name" value="HISTIDINE KINASE"/>
    <property type="match status" value="1"/>
</dbReference>
<dbReference type="GO" id="GO:0000155">
    <property type="term" value="F:phosphorelay sensor kinase activity"/>
    <property type="evidence" value="ECO:0007669"/>
    <property type="project" value="InterPro"/>
</dbReference>
<dbReference type="InterPro" id="IPR003661">
    <property type="entry name" value="HisK_dim/P_dom"/>
</dbReference>
<dbReference type="CDD" id="cd00082">
    <property type="entry name" value="HisKA"/>
    <property type="match status" value="1"/>
</dbReference>
<keyword evidence="5" id="KW-0808">Transferase</keyword>
<feature type="domain" description="HAMP" evidence="13">
    <location>
        <begin position="156"/>
        <end position="210"/>
    </location>
</feature>
<name>A0AAE3KGS2_9GAMM</name>
<feature type="transmembrane region" description="Helical" evidence="11">
    <location>
        <begin position="12"/>
        <end position="34"/>
    </location>
</feature>
<dbReference type="InterPro" id="IPR003660">
    <property type="entry name" value="HAMP_dom"/>
</dbReference>
<dbReference type="EC" id="2.7.13.3" evidence="3"/>
<dbReference type="Gene3D" id="6.10.340.10">
    <property type="match status" value="1"/>
</dbReference>
<evidence type="ECO:0000256" key="7">
    <source>
        <dbReference type="ARBA" id="ARBA00022777"/>
    </source>
</evidence>
<dbReference type="InterPro" id="IPR005467">
    <property type="entry name" value="His_kinase_dom"/>
</dbReference>
<keyword evidence="6 11" id="KW-0812">Transmembrane</keyword>
<dbReference type="AlphaFoldDB" id="A0AAE3KGS2"/>
<evidence type="ECO:0000256" key="9">
    <source>
        <dbReference type="ARBA" id="ARBA00023012"/>
    </source>
</evidence>
<evidence type="ECO:0000256" key="5">
    <source>
        <dbReference type="ARBA" id="ARBA00022679"/>
    </source>
</evidence>
<evidence type="ECO:0000313" key="14">
    <source>
        <dbReference type="EMBL" id="MCP1675547.1"/>
    </source>
</evidence>
<keyword evidence="15" id="KW-1185">Reference proteome</keyword>
<dbReference type="GO" id="GO:0005886">
    <property type="term" value="C:plasma membrane"/>
    <property type="evidence" value="ECO:0007669"/>
    <property type="project" value="TreeGrafter"/>
</dbReference>
<dbReference type="PANTHER" id="PTHR45436">
    <property type="entry name" value="SENSOR HISTIDINE KINASE YKOH"/>
    <property type="match status" value="1"/>
</dbReference>
<keyword evidence="11" id="KW-0472">Membrane</keyword>
<reference evidence="14" key="1">
    <citation type="submission" date="2022-03" db="EMBL/GenBank/DDBJ databases">
        <title>Genomic Encyclopedia of Type Strains, Phase III (KMG-III): the genomes of soil and plant-associated and newly described type strains.</title>
        <authorList>
            <person name="Whitman W."/>
        </authorList>
    </citation>
    <scope>NUCLEOTIDE SEQUENCE</scope>
    <source>
        <strain evidence="14">ANL 6-2</strain>
    </source>
</reference>
<proteinExistence type="predicted"/>
<evidence type="ECO:0000259" key="12">
    <source>
        <dbReference type="PROSITE" id="PS50109"/>
    </source>
</evidence>
<evidence type="ECO:0000256" key="6">
    <source>
        <dbReference type="ARBA" id="ARBA00022692"/>
    </source>
</evidence>
<dbReference type="Proteomes" id="UP001205843">
    <property type="component" value="Unassembled WGS sequence"/>
</dbReference>
<feature type="transmembrane region" description="Helical" evidence="11">
    <location>
        <begin position="132"/>
        <end position="155"/>
    </location>
</feature>
<comment type="catalytic activity">
    <reaction evidence="1">
        <text>ATP + protein L-histidine = ADP + protein N-phospho-L-histidine.</text>
        <dbReference type="EC" id="2.7.13.3"/>
    </reaction>
</comment>
<dbReference type="SUPFAM" id="SSF47384">
    <property type="entry name" value="Homodimeric domain of signal transducing histidine kinase"/>
    <property type="match status" value="1"/>
</dbReference>
<dbReference type="InterPro" id="IPR003594">
    <property type="entry name" value="HATPase_dom"/>
</dbReference>
<feature type="coiled-coil region" evidence="10">
    <location>
        <begin position="184"/>
        <end position="211"/>
    </location>
</feature>
<evidence type="ECO:0000256" key="11">
    <source>
        <dbReference type="SAM" id="Phobius"/>
    </source>
</evidence>
<sequence length="412" mass="45034">MLPSRNSLRFRILCAFAVAGLCLGPLIGVALLYLSMEAQERGARSLVQGQLKAALDQPQRYRFQDVDNQTDMFLLTTAAPEHIPSALFELPPGIHEYESGPEAWMVAVGEGPSGRFVVVEDVSHIEGRERFALGYGLAGALLATVVALMLGYWLARWLTTPLERLTAAVTAEQDNPPGTTALTSDREQDEVARLARAIERYRRDARETLEREQRFSADVSHELRTPLTIIQNAAELIEADQGLGLRSRQALGRLITASRRMEETSATLLALLREGADLKEIERVSVVDRARAVIEDEIAAAGAGQHQVSLEARATPALPVPTKVIDVLIGNLVRNALQHANASRIRVIVEANRLIVDDDGVGILPQTQPASANGGHGLGLSLIERLCQRYGWTLTLQCPPSGGTHAIWRYQD</sequence>
<keyword evidence="9" id="KW-0902">Two-component regulatory system</keyword>
<evidence type="ECO:0000256" key="4">
    <source>
        <dbReference type="ARBA" id="ARBA00022553"/>
    </source>
</evidence>
<feature type="domain" description="Histidine kinase" evidence="12">
    <location>
        <begin position="218"/>
        <end position="404"/>
    </location>
</feature>
<keyword evidence="7 14" id="KW-0418">Kinase</keyword>
<dbReference type="SUPFAM" id="SSF55874">
    <property type="entry name" value="ATPase domain of HSP90 chaperone/DNA topoisomerase II/histidine kinase"/>
    <property type="match status" value="1"/>
</dbReference>
<evidence type="ECO:0000256" key="8">
    <source>
        <dbReference type="ARBA" id="ARBA00022989"/>
    </source>
</evidence>
<dbReference type="Pfam" id="PF02518">
    <property type="entry name" value="HATPase_c"/>
    <property type="match status" value="1"/>
</dbReference>
<dbReference type="PROSITE" id="PS50885">
    <property type="entry name" value="HAMP"/>
    <property type="match status" value="1"/>
</dbReference>
<dbReference type="Gene3D" id="1.10.287.130">
    <property type="match status" value="1"/>
</dbReference>
<accession>A0AAE3KGS2</accession>
<dbReference type="InterPro" id="IPR050428">
    <property type="entry name" value="TCS_sensor_his_kinase"/>
</dbReference>
<comment type="subcellular location">
    <subcellularLocation>
        <location evidence="2">Membrane</location>
    </subcellularLocation>
</comment>
<dbReference type="SMART" id="SM00388">
    <property type="entry name" value="HisKA"/>
    <property type="match status" value="1"/>
</dbReference>
<dbReference type="InterPro" id="IPR036890">
    <property type="entry name" value="HATPase_C_sf"/>
</dbReference>
<dbReference type="SMART" id="SM00304">
    <property type="entry name" value="HAMP"/>
    <property type="match status" value="1"/>
</dbReference>
<evidence type="ECO:0000256" key="3">
    <source>
        <dbReference type="ARBA" id="ARBA00012438"/>
    </source>
</evidence>
<dbReference type="InterPro" id="IPR036097">
    <property type="entry name" value="HisK_dim/P_sf"/>
</dbReference>
<dbReference type="RefSeq" id="WP_253479087.1">
    <property type="nucleotide sequence ID" value="NZ_JALJXV010000006.1"/>
</dbReference>
<dbReference type="PROSITE" id="PS50109">
    <property type="entry name" value="HIS_KIN"/>
    <property type="match status" value="1"/>
</dbReference>
<evidence type="ECO:0000259" key="13">
    <source>
        <dbReference type="PROSITE" id="PS50885"/>
    </source>
</evidence>
<evidence type="ECO:0000256" key="2">
    <source>
        <dbReference type="ARBA" id="ARBA00004370"/>
    </source>
</evidence>
<gene>
    <name evidence="14" type="ORF">J2T57_002697</name>
</gene>
<keyword evidence="10" id="KW-0175">Coiled coil</keyword>
<dbReference type="SMART" id="SM00387">
    <property type="entry name" value="HATPase_c"/>
    <property type="match status" value="1"/>
</dbReference>
<protein>
    <recommendedName>
        <fullName evidence="3">histidine kinase</fullName>
        <ecNumber evidence="3">2.7.13.3</ecNumber>
    </recommendedName>
</protein>
<keyword evidence="4" id="KW-0597">Phosphoprotein</keyword>
<dbReference type="EMBL" id="JALJXV010000006">
    <property type="protein sequence ID" value="MCP1675547.1"/>
    <property type="molecule type" value="Genomic_DNA"/>
</dbReference>
<evidence type="ECO:0000256" key="1">
    <source>
        <dbReference type="ARBA" id="ARBA00000085"/>
    </source>
</evidence>
<dbReference type="Gene3D" id="3.30.565.10">
    <property type="entry name" value="Histidine kinase-like ATPase, C-terminal domain"/>
    <property type="match status" value="1"/>
</dbReference>
<evidence type="ECO:0000256" key="10">
    <source>
        <dbReference type="SAM" id="Coils"/>
    </source>
</evidence>
<dbReference type="Pfam" id="PF00512">
    <property type="entry name" value="HisKA"/>
    <property type="match status" value="1"/>
</dbReference>